<dbReference type="GO" id="GO:0005829">
    <property type="term" value="C:cytosol"/>
    <property type="evidence" value="ECO:0007669"/>
    <property type="project" value="TreeGrafter"/>
</dbReference>
<proteinExistence type="predicted"/>
<gene>
    <name evidence="8" type="ORF">HGR00_28700</name>
</gene>
<evidence type="ECO:0000259" key="6">
    <source>
        <dbReference type="PROSITE" id="PS50110"/>
    </source>
</evidence>
<feature type="modified residue" description="4-aspartylphosphate" evidence="4">
    <location>
        <position position="53"/>
    </location>
</feature>
<reference evidence="8 9" key="1">
    <citation type="submission" date="2020-04" db="EMBL/GenBank/DDBJ databases">
        <title>Ralstonia insidiosa genome sequencing and assembly.</title>
        <authorList>
            <person name="Martins R.C.R."/>
            <person name="Perdigao-Neto L.V."/>
            <person name="Levin A.S.S."/>
            <person name="Costa S.F."/>
        </authorList>
    </citation>
    <scope>NUCLEOTIDE SEQUENCE [LARGE SCALE GENOMIC DNA]</scope>
    <source>
        <strain evidence="8 9">5047</strain>
    </source>
</reference>
<accession>A0A848P2D8</accession>
<evidence type="ECO:0000259" key="7">
    <source>
        <dbReference type="PROSITE" id="PS51755"/>
    </source>
</evidence>
<comment type="caution">
    <text evidence="8">The sequence shown here is derived from an EMBL/GenBank/DDBJ whole genome shotgun (WGS) entry which is preliminary data.</text>
</comment>
<dbReference type="InterPro" id="IPR039420">
    <property type="entry name" value="WalR-like"/>
</dbReference>
<dbReference type="GO" id="GO:0006355">
    <property type="term" value="P:regulation of DNA-templated transcription"/>
    <property type="evidence" value="ECO:0007669"/>
    <property type="project" value="InterPro"/>
</dbReference>
<evidence type="ECO:0000256" key="4">
    <source>
        <dbReference type="PROSITE-ProRule" id="PRU00169"/>
    </source>
</evidence>
<name>A0A848P2D8_9RALS</name>
<keyword evidence="3 5" id="KW-0238">DNA-binding</keyword>
<dbReference type="GO" id="GO:0000156">
    <property type="term" value="F:phosphorelay response regulator activity"/>
    <property type="evidence" value="ECO:0007669"/>
    <property type="project" value="TreeGrafter"/>
</dbReference>
<dbReference type="GO" id="GO:0032993">
    <property type="term" value="C:protein-DNA complex"/>
    <property type="evidence" value="ECO:0007669"/>
    <property type="project" value="TreeGrafter"/>
</dbReference>
<dbReference type="Proteomes" id="UP000575469">
    <property type="component" value="Unassembled WGS sequence"/>
</dbReference>
<evidence type="ECO:0000313" key="9">
    <source>
        <dbReference type="Proteomes" id="UP000575469"/>
    </source>
</evidence>
<dbReference type="PROSITE" id="PS51755">
    <property type="entry name" value="OMPR_PHOB"/>
    <property type="match status" value="1"/>
</dbReference>
<dbReference type="GO" id="GO:0000976">
    <property type="term" value="F:transcription cis-regulatory region binding"/>
    <property type="evidence" value="ECO:0007669"/>
    <property type="project" value="TreeGrafter"/>
</dbReference>
<keyword evidence="2" id="KW-0902">Two-component regulatory system</keyword>
<evidence type="ECO:0000313" key="8">
    <source>
        <dbReference type="EMBL" id="NMV41901.1"/>
    </source>
</evidence>
<dbReference type="SMART" id="SM00862">
    <property type="entry name" value="Trans_reg_C"/>
    <property type="match status" value="1"/>
</dbReference>
<dbReference type="InterPro" id="IPR001789">
    <property type="entry name" value="Sig_transdc_resp-reg_receiver"/>
</dbReference>
<dbReference type="Pfam" id="PF00072">
    <property type="entry name" value="Response_reg"/>
    <property type="match status" value="1"/>
</dbReference>
<dbReference type="InterPro" id="IPR011006">
    <property type="entry name" value="CheY-like_superfamily"/>
</dbReference>
<dbReference type="SUPFAM" id="SSF46894">
    <property type="entry name" value="C-terminal effector domain of the bipartite response regulators"/>
    <property type="match status" value="1"/>
</dbReference>
<dbReference type="InterPro" id="IPR036388">
    <property type="entry name" value="WH-like_DNA-bd_sf"/>
</dbReference>
<protein>
    <submittedName>
        <fullName evidence="8">Response regulator</fullName>
    </submittedName>
</protein>
<organism evidence="8 9">
    <name type="scientific">Ralstonia insidiosa</name>
    <dbReference type="NCBI Taxonomy" id="190721"/>
    <lineage>
        <taxon>Bacteria</taxon>
        <taxon>Pseudomonadati</taxon>
        <taxon>Pseudomonadota</taxon>
        <taxon>Betaproteobacteria</taxon>
        <taxon>Burkholderiales</taxon>
        <taxon>Burkholderiaceae</taxon>
        <taxon>Ralstonia</taxon>
    </lineage>
</organism>
<dbReference type="Pfam" id="PF00486">
    <property type="entry name" value="Trans_reg_C"/>
    <property type="match status" value="1"/>
</dbReference>
<dbReference type="InterPro" id="IPR016032">
    <property type="entry name" value="Sig_transdc_resp-reg_C-effctor"/>
</dbReference>
<dbReference type="PANTHER" id="PTHR48111">
    <property type="entry name" value="REGULATOR OF RPOS"/>
    <property type="match status" value="1"/>
</dbReference>
<evidence type="ECO:0000256" key="3">
    <source>
        <dbReference type="ARBA" id="ARBA00023125"/>
    </source>
</evidence>
<evidence type="ECO:0000256" key="5">
    <source>
        <dbReference type="PROSITE-ProRule" id="PRU01091"/>
    </source>
</evidence>
<dbReference type="InterPro" id="IPR001867">
    <property type="entry name" value="OmpR/PhoB-type_DNA-bd"/>
</dbReference>
<dbReference type="PANTHER" id="PTHR48111:SF40">
    <property type="entry name" value="PHOSPHATE REGULON TRANSCRIPTIONAL REGULATORY PROTEIN PHOB"/>
    <property type="match status" value="1"/>
</dbReference>
<evidence type="ECO:0000256" key="1">
    <source>
        <dbReference type="ARBA" id="ARBA00022553"/>
    </source>
</evidence>
<dbReference type="SMART" id="SM00448">
    <property type="entry name" value="REC"/>
    <property type="match status" value="1"/>
</dbReference>
<feature type="domain" description="Response regulatory" evidence="6">
    <location>
        <begin position="4"/>
        <end position="120"/>
    </location>
</feature>
<dbReference type="Gene3D" id="3.40.50.2300">
    <property type="match status" value="1"/>
</dbReference>
<dbReference type="SUPFAM" id="SSF52172">
    <property type="entry name" value="CheY-like"/>
    <property type="match status" value="1"/>
</dbReference>
<dbReference type="Gene3D" id="6.10.250.690">
    <property type="match status" value="1"/>
</dbReference>
<dbReference type="RefSeq" id="WP_104656423.1">
    <property type="nucleotide sequence ID" value="NZ_JABBZM010000041.1"/>
</dbReference>
<keyword evidence="1 4" id="KW-0597">Phosphoprotein</keyword>
<feature type="domain" description="OmpR/PhoB-type" evidence="7">
    <location>
        <begin position="130"/>
        <end position="232"/>
    </location>
</feature>
<dbReference type="EMBL" id="JABBZM010000041">
    <property type="protein sequence ID" value="NMV41901.1"/>
    <property type="molecule type" value="Genomic_DNA"/>
</dbReference>
<dbReference type="PROSITE" id="PS50110">
    <property type="entry name" value="RESPONSE_REGULATORY"/>
    <property type="match status" value="1"/>
</dbReference>
<dbReference type="AlphaFoldDB" id="A0A848P2D8"/>
<feature type="DNA-binding region" description="OmpR/PhoB-type" evidence="5">
    <location>
        <begin position="130"/>
        <end position="232"/>
    </location>
</feature>
<dbReference type="CDD" id="cd00383">
    <property type="entry name" value="trans_reg_C"/>
    <property type="match status" value="1"/>
</dbReference>
<evidence type="ECO:0000256" key="2">
    <source>
        <dbReference type="ARBA" id="ARBA00023012"/>
    </source>
</evidence>
<sequence>MGKQILLVEQDQAERERLLSSLRGGGHVVQRVEDLGRIPVEAQSDSLDLLVMDWAQPKSNLIDTLLALRTSKHMCSLPVIVLSHFDDIHTRIAALDAGADDYMVKPCDMGELHARIRAVLRRRMPQPPVDEIPQVRGLQLDPLTLGVTVQIEAGIRAISLSPLEFRLLHFLVMHPNRVHARAQLLDRVWGEHIFIGERTVDVHVRKLRAALAGTACDGLIQTVRGGGYRLVADADAGSEVQSKQVIGVQAEVVMDQPELRHAARSVPDAVNVAVQKAAVTRWGKPSRKAATGARHHPD</sequence>
<dbReference type="Gene3D" id="1.10.10.10">
    <property type="entry name" value="Winged helix-like DNA-binding domain superfamily/Winged helix DNA-binding domain"/>
    <property type="match status" value="1"/>
</dbReference>